<proteinExistence type="predicted"/>
<evidence type="ECO:0000256" key="1">
    <source>
        <dbReference type="SAM" id="MobiDB-lite"/>
    </source>
</evidence>
<dbReference type="EMBL" id="JXCE01000281">
    <property type="protein sequence ID" value="KPA38418.1"/>
    <property type="molecule type" value="Genomic_DNA"/>
</dbReference>
<protein>
    <recommendedName>
        <fullName evidence="4">BZIP domain-containing protein</fullName>
    </recommendedName>
</protein>
<dbReference type="SUPFAM" id="SSF57959">
    <property type="entry name" value="Leucine zipper domain"/>
    <property type="match status" value="1"/>
</dbReference>
<dbReference type="GO" id="GO:0003700">
    <property type="term" value="F:DNA-binding transcription factor activity"/>
    <property type="evidence" value="ECO:0007669"/>
    <property type="project" value="InterPro"/>
</dbReference>
<feature type="region of interest" description="Disordered" evidence="1">
    <location>
        <begin position="117"/>
        <end position="153"/>
    </location>
</feature>
<dbReference type="InterPro" id="IPR046347">
    <property type="entry name" value="bZIP_sf"/>
</dbReference>
<accession>A0A0M9ERH7</accession>
<reference evidence="2 3" key="1">
    <citation type="submission" date="2015-04" db="EMBL/GenBank/DDBJ databases">
        <title>The draft genome sequence of Fusarium langsethiae, a T-2/HT-2 mycotoxin producer.</title>
        <authorList>
            <person name="Lysoe E."/>
            <person name="Divon H.H."/>
            <person name="Terzi V."/>
            <person name="Orru L."/>
            <person name="Lamontanara A."/>
            <person name="Kolseth A.-K."/>
            <person name="Frandsen R.J."/>
            <person name="Nielsen K."/>
            <person name="Thrane U."/>
        </authorList>
    </citation>
    <scope>NUCLEOTIDE SEQUENCE [LARGE SCALE GENOMIC DNA]</scope>
    <source>
        <strain evidence="2 3">Fl201059</strain>
    </source>
</reference>
<dbReference type="PANTHER" id="PTHR42070:SF1">
    <property type="entry name" value="FILAMENT ASSOCIATED PROTEIN, PUTATIVE (AFU_ORTHOLOGUE AFUA_8G06630)-RELATED"/>
    <property type="match status" value="1"/>
</dbReference>
<name>A0A0M9ERH7_FUSLA</name>
<evidence type="ECO:0008006" key="4">
    <source>
        <dbReference type="Google" id="ProtNLM"/>
    </source>
</evidence>
<dbReference type="Gene3D" id="1.20.5.170">
    <property type="match status" value="1"/>
</dbReference>
<sequence length="271" mass="29752">MPRKNKTTATVAENREAQRRSRARRQELIADLQRQLEEYKQVGVAASVEMQRVAQAVNVQNQRLKSLLCTYGVSEHEIERYLSSPKEDHQASDARYRCILCGHLVPEISLGAMSADGLSQSSTWSAPGRTRGAVPALSNPTLPASSELPIDSMPIPREKNKVVFAPPAEEPGFHHQMHSANGLDNIAADSPSAPNNAPSPLSDSFSPSDSDIRHLNRSEPLETSCDNAAKILVELHNHADSSWARTALGCYGNSSCYVKNTKIFELMDHLD</sequence>
<organism evidence="2 3">
    <name type="scientific">Fusarium langsethiae</name>
    <dbReference type="NCBI Taxonomy" id="179993"/>
    <lineage>
        <taxon>Eukaryota</taxon>
        <taxon>Fungi</taxon>
        <taxon>Dikarya</taxon>
        <taxon>Ascomycota</taxon>
        <taxon>Pezizomycotina</taxon>
        <taxon>Sordariomycetes</taxon>
        <taxon>Hypocreomycetidae</taxon>
        <taxon>Hypocreales</taxon>
        <taxon>Nectriaceae</taxon>
        <taxon>Fusarium</taxon>
    </lineage>
</organism>
<keyword evidence="3" id="KW-1185">Reference proteome</keyword>
<comment type="caution">
    <text evidence="2">The sequence shown here is derived from an EMBL/GenBank/DDBJ whole genome shotgun (WGS) entry which is preliminary data.</text>
</comment>
<dbReference type="PANTHER" id="PTHR42070">
    <property type="entry name" value="FILAMENT ASSOCIATED PROTEIN, PUTATIVE (AFU_ORTHOLOGUE AFUA_8G06630)-RELATED"/>
    <property type="match status" value="1"/>
</dbReference>
<feature type="region of interest" description="Disordered" evidence="1">
    <location>
        <begin position="1"/>
        <end position="20"/>
    </location>
</feature>
<evidence type="ECO:0000313" key="3">
    <source>
        <dbReference type="Proteomes" id="UP000037904"/>
    </source>
</evidence>
<dbReference type="AlphaFoldDB" id="A0A0M9ERH7"/>
<feature type="region of interest" description="Disordered" evidence="1">
    <location>
        <begin position="183"/>
        <end position="219"/>
    </location>
</feature>
<gene>
    <name evidence="2" type="ORF">FLAG1_08749</name>
</gene>
<feature type="compositionally biased region" description="Low complexity" evidence="1">
    <location>
        <begin position="187"/>
        <end position="209"/>
    </location>
</feature>
<feature type="compositionally biased region" description="Basic and acidic residues" evidence="1">
    <location>
        <begin position="210"/>
        <end position="219"/>
    </location>
</feature>
<evidence type="ECO:0000313" key="2">
    <source>
        <dbReference type="EMBL" id="KPA38418.1"/>
    </source>
</evidence>
<dbReference type="Proteomes" id="UP000037904">
    <property type="component" value="Unassembled WGS sequence"/>
</dbReference>